<protein>
    <recommendedName>
        <fullName evidence="2">protein-glutamate methylesterase</fullName>
        <ecNumber evidence="2">3.1.1.61</ecNumber>
    </recommendedName>
</protein>
<dbReference type="RefSeq" id="WP_359357553.1">
    <property type="nucleotide sequence ID" value="NZ_JBEYXV010000026.1"/>
</dbReference>
<dbReference type="EC" id="3.1.1.61" evidence="2"/>
<evidence type="ECO:0000313" key="7">
    <source>
        <dbReference type="Proteomes" id="UP001551176"/>
    </source>
</evidence>
<dbReference type="Pfam" id="PF01339">
    <property type="entry name" value="CheB_methylest"/>
    <property type="match status" value="1"/>
</dbReference>
<evidence type="ECO:0000256" key="2">
    <source>
        <dbReference type="ARBA" id="ARBA00039140"/>
    </source>
</evidence>
<evidence type="ECO:0000313" key="6">
    <source>
        <dbReference type="EMBL" id="MEU6826403.1"/>
    </source>
</evidence>
<evidence type="ECO:0000259" key="5">
    <source>
        <dbReference type="PROSITE" id="PS50122"/>
    </source>
</evidence>
<dbReference type="PANTHER" id="PTHR42872:SF6">
    <property type="entry name" value="PROTEIN-GLUTAMATE METHYLESTERASE_PROTEIN-GLUTAMINE GLUTAMINASE"/>
    <property type="match status" value="1"/>
</dbReference>
<dbReference type="PANTHER" id="PTHR42872">
    <property type="entry name" value="PROTEIN-GLUTAMATE METHYLESTERASE/PROTEIN-GLUTAMINE GLUTAMINASE"/>
    <property type="match status" value="1"/>
</dbReference>
<dbReference type="SUPFAM" id="SSF52738">
    <property type="entry name" value="Methylesterase CheB, C-terminal domain"/>
    <property type="match status" value="1"/>
</dbReference>
<dbReference type="Gene3D" id="3.40.50.180">
    <property type="entry name" value="Methylesterase CheB, C-terminal domain"/>
    <property type="match status" value="1"/>
</dbReference>
<proteinExistence type="predicted"/>
<accession>A0ABV3BZG1</accession>
<dbReference type="CDD" id="cd16433">
    <property type="entry name" value="CheB"/>
    <property type="match status" value="1"/>
</dbReference>
<reference evidence="6 7" key="1">
    <citation type="submission" date="2024-06" db="EMBL/GenBank/DDBJ databases">
        <title>The Natural Products Discovery Center: Release of the First 8490 Sequenced Strains for Exploring Actinobacteria Biosynthetic Diversity.</title>
        <authorList>
            <person name="Kalkreuter E."/>
            <person name="Kautsar S.A."/>
            <person name="Yang D."/>
            <person name="Bader C.D."/>
            <person name="Teijaro C.N."/>
            <person name="Fluegel L."/>
            <person name="Davis C.M."/>
            <person name="Simpson J.R."/>
            <person name="Lauterbach L."/>
            <person name="Steele A.D."/>
            <person name="Gui C."/>
            <person name="Meng S."/>
            <person name="Li G."/>
            <person name="Viehrig K."/>
            <person name="Ye F."/>
            <person name="Su P."/>
            <person name="Kiefer A.F."/>
            <person name="Nichols A."/>
            <person name="Cepeda A.J."/>
            <person name="Yan W."/>
            <person name="Fan B."/>
            <person name="Jiang Y."/>
            <person name="Adhikari A."/>
            <person name="Zheng C.-J."/>
            <person name="Schuster L."/>
            <person name="Cowan T.M."/>
            <person name="Smanski M.J."/>
            <person name="Chevrette M.G."/>
            <person name="De Carvalho L.P.S."/>
            <person name="Shen B."/>
        </authorList>
    </citation>
    <scope>NUCLEOTIDE SEQUENCE [LARGE SCALE GENOMIC DNA]</scope>
    <source>
        <strain evidence="6 7">NPDC046838</strain>
    </source>
</reference>
<feature type="domain" description="CheB-type methylesterase" evidence="5">
    <location>
        <begin position="6"/>
        <end position="191"/>
    </location>
</feature>
<feature type="active site" evidence="4">
    <location>
        <position position="20"/>
    </location>
</feature>
<dbReference type="PROSITE" id="PS50122">
    <property type="entry name" value="CHEB"/>
    <property type="match status" value="1"/>
</dbReference>
<evidence type="ECO:0000256" key="3">
    <source>
        <dbReference type="ARBA" id="ARBA00048267"/>
    </source>
</evidence>
<keyword evidence="7" id="KW-1185">Reference proteome</keyword>
<evidence type="ECO:0000256" key="1">
    <source>
        <dbReference type="ARBA" id="ARBA00022801"/>
    </source>
</evidence>
<organism evidence="6 7">
    <name type="scientific">Streptomyces atriruber</name>
    <dbReference type="NCBI Taxonomy" id="545121"/>
    <lineage>
        <taxon>Bacteria</taxon>
        <taxon>Bacillati</taxon>
        <taxon>Actinomycetota</taxon>
        <taxon>Actinomycetes</taxon>
        <taxon>Kitasatosporales</taxon>
        <taxon>Streptomycetaceae</taxon>
        <taxon>Streptomyces</taxon>
    </lineage>
</organism>
<dbReference type="EMBL" id="JBEYXV010000026">
    <property type="protein sequence ID" value="MEU6826403.1"/>
    <property type="molecule type" value="Genomic_DNA"/>
</dbReference>
<dbReference type="InterPro" id="IPR000673">
    <property type="entry name" value="Sig_transdc_resp-reg_Me-estase"/>
</dbReference>
<keyword evidence="4" id="KW-0145">Chemotaxis</keyword>
<name>A0ABV3BZG1_9ACTN</name>
<comment type="catalytic activity">
    <reaction evidence="3">
        <text>[protein]-L-glutamate 5-O-methyl ester + H2O = L-glutamyl-[protein] + methanol + H(+)</text>
        <dbReference type="Rhea" id="RHEA:23236"/>
        <dbReference type="Rhea" id="RHEA-COMP:10208"/>
        <dbReference type="Rhea" id="RHEA-COMP:10311"/>
        <dbReference type="ChEBI" id="CHEBI:15377"/>
        <dbReference type="ChEBI" id="CHEBI:15378"/>
        <dbReference type="ChEBI" id="CHEBI:17790"/>
        <dbReference type="ChEBI" id="CHEBI:29973"/>
        <dbReference type="ChEBI" id="CHEBI:82795"/>
        <dbReference type="EC" id="3.1.1.61"/>
    </reaction>
</comment>
<comment type="caution">
    <text evidence="6">The sequence shown here is derived from an EMBL/GenBank/DDBJ whole genome shotgun (WGS) entry which is preliminary data.</text>
</comment>
<dbReference type="Proteomes" id="UP001551176">
    <property type="component" value="Unassembled WGS sequence"/>
</dbReference>
<keyword evidence="1 4" id="KW-0378">Hydrolase</keyword>
<feature type="active site" evidence="4">
    <location>
        <position position="47"/>
    </location>
</feature>
<gene>
    <name evidence="6" type="ORF">ABZ921_37855</name>
</gene>
<evidence type="ECO:0000256" key="4">
    <source>
        <dbReference type="PROSITE-ProRule" id="PRU00050"/>
    </source>
</evidence>
<dbReference type="InterPro" id="IPR035909">
    <property type="entry name" value="CheB_C"/>
</dbReference>
<feature type="active site" evidence="4">
    <location>
        <position position="140"/>
    </location>
</feature>
<sequence>MTTRLPDRGERADVVLIAASAGGIRGLGTLLAGLRSPFPVPVLVAQHLRRSRETQIVRILERTSTLHVKLADDGETPEAGTAYVAPPDHHLCVEKDGELSLSSAGRINFARPAADPLFESAARAYGSRIIACVLTGADSDAARGVEAVKAQGGTVIVQDPVSAEFHGMPKAAVSTGKADAVLALEEIAEQLNRLLAPR</sequence>